<dbReference type="AlphaFoldDB" id="A0A318I4N2"/>
<comment type="caution">
    <text evidence="1">The sequence shown here is derived from an EMBL/GenBank/DDBJ whole genome shotgun (WGS) entry which is preliminary data.</text>
</comment>
<accession>A0A318I4N2</accession>
<reference evidence="1 2" key="1">
    <citation type="submission" date="2018-05" db="EMBL/GenBank/DDBJ databases">
        <title>Genomic Encyclopedia of Type Strains, Phase I: the one thousand microbial genomes (KMG-I) project.</title>
        <authorList>
            <person name="Kyrpides N."/>
        </authorList>
    </citation>
    <scope>NUCLEOTIDE SEQUENCE [LARGE SCALE GENOMIC DNA]</scope>
    <source>
        <strain evidence="1 2">DSM 15611</strain>
    </source>
</reference>
<evidence type="ECO:0000313" key="2">
    <source>
        <dbReference type="Proteomes" id="UP000248314"/>
    </source>
</evidence>
<evidence type="ECO:0000313" key="1">
    <source>
        <dbReference type="EMBL" id="PXX16501.1"/>
    </source>
</evidence>
<name>A0A318I4N2_9BACT</name>
<keyword evidence="2" id="KW-1185">Reference proteome</keyword>
<dbReference type="EMBL" id="QJJX01000065">
    <property type="protein sequence ID" value="PXX16501.1"/>
    <property type="molecule type" value="Genomic_DNA"/>
</dbReference>
<organism evidence="1 2">
    <name type="scientific">Hoylesella shahii DSM 15611 = JCM 12083</name>
    <dbReference type="NCBI Taxonomy" id="1122991"/>
    <lineage>
        <taxon>Bacteria</taxon>
        <taxon>Pseudomonadati</taxon>
        <taxon>Bacteroidota</taxon>
        <taxon>Bacteroidia</taxon>
        <taxon>Bacteroidales</taxon>
        <taxon>Prevotellaceae</taxon>
        <taxon>Hoylesella</taxon>
    </lineage>
</organism>
<proteinExistence type="predicted"/>
<protein>
    <submittedName>
        <fullName evidence="1">Uncharacterized protein</fullName>
    </submittedName>
</protein>
<dbReference type="Proteomes" id="UP000248314">
    <property type="component" value="Unassembled WGS sequence"/>
</dbReference>
<gene>
    <name evidence="1" type="ORF">EJ73_02771</name>
</gene>
<sequence>MAKNKIIKLSTIIGTLFLIVVCFNDPFFIDLSKEKNNMTIKDKLNTKRTVLSSLFNAKASSKLSVYIIWDSYDVKNLPKEIPHHKILYTKNSYLIKRLLQVSFLYTGGDMSTLNSRLVIIQDGYKLFESRIILSRVIQLIPS</sequence>